<gene>
    <name evidence="1" type="ORF">LTR37_005180</name>
</gene>
<evidence type="ECO:0000313" key="1">
    <source>
        <dbReference type="EMBL" id="KAK3718367.1"/>
    </source>
</evidence>
<reference evidence="1" key="1">
    <citation type="submission" date="2023-07" db="EMBL/GenBank/DDBJ databases">
        <title>Black Yeasts Isolated from many extreme environments.</title>
        <authorList>
            <person name="Coleine C."/>
            <person name="Stajich J.E."/>
            <person name="Selbmann L."/>
        </authorList>
    </citation>
    <scope>NUCLEOTIDE SEQUENCE</scope>
    <source>
        <strain evidence="1">CCFEE 5714</strain>
    </source>
</reference>
<keyword evidence="2" id="KW-1185">Reference proteome</keyword>
<comment type="caution">
    <text evidence="1">The sequence shown here is derived from an EMBL/GenBank/DDBJ whole genome shotgun (WGS) entry which is preliminary data.</text>
</comment>
<proteinExistence type="predicted"/>
<sequence>MSRMFRRLASTTSNTSASEAAAEILQRFGDKPISVREQLLDANQARLLSLTLGRPKLHENDRLTANGEPLKGTPLPAGYHWAYFTPRYLEKDLGIDGTDKTLNPLAPWTRRMWAGGTLEWKQISANLLRVGSMVTEITRIKSAEAKQMKLGDWMILAGLEKTFESDNGVALIDKRQWVFQHELTQRKQPPPKPEEKPFPEGTHTRDLIQTEVSLFRFSALTFNAHKIHYSRDWCQNVEGHRDLVVHGPVNLLSILDFYRDVNKDGEAVPRSVAYRAMSPVYAGEKYRILLEKYAAGEEGQRPSWKAEIVDSFGKTCVKASIVE</sequence>
<evidence type="ECO:0000313" key="2">
    <source>
        <dbReference type="Proteomes" id="UP001281147"/>
    </source>
</evidence>
<accession>A0ACC3NJX9</accession>
<name>A0ACC3NJX9_9PEZI</name>
<protein>
    <submittedName>
        <fullName evidence="1">Uncharacterized protein</fullName>
    </submittedName>
</protein>
<organism evidence="1 2">
    <name type="scientific">Vermiconidia calcicola</name>
    <dbReference type="NCBI Taxonomy" id="1690605"/>
    <lineage>
        <taxon>Eukaryota</taxon>
        <taxon>Fungi</taxon>
        <taxon>Dikarya</taxon>
        <taxon>Ascomycota</taxon>
        <taxon>Pezizomycotina</taxon>
        <taxon>Dothideomycetes</taxon>
        <taxon>Dothideomycetidae</taxon>
        <taxon>Mycosphaerellales</taxon>
        <taxon>Extremaceae</taxon>
        <taxon>Vermiconidia</taxon>
    </lineage>
</organism>
<dbReference type="Proteomes" id="UP001281147">
    <property type="component" value="Unassembled WGS sequence"/>
</dbReference>
<dbReference type="EMBL" id="JAUTXU010000032">
    <property type="protein sequence ID" value="KAK3718367.1"/>
    <property type="molecule type" value="Genomic_DNA"/>
</dbReference>